<evidence type="ECO:0000256" key="1">
    <source>
        <dbReference type="SAM" id="MobiDB-lite"/>
    </source>
</evidence>
<dbReference type="PANTHER" id="PTHR23362">
    <property type="entry name" value="L-PLASTIN-RELATED"/>
    <property type="match status" value="1"/>
</dbReference>
<protein>
    <recommendedName>
        <fullName evidence="2">SPK domain-containing protein</fullName>
    </recommendedName>
</protein>
<dbReference type="Pfam" id="PF04435">
    <property type="entry name" value="SPK"/>
    <property type="match status" value="1"/>
</dbReference>
<reference evidence="4" key="1">
    <citation type="submission" date="2017-10" db="EMBL/GenBank/DDBJ databases">
        <title>Rapid genome shrinkage in a self-fertile nematode reveals novel sperm competition proteins.</title>
        <authorList>
            <person name="Yin D."/>
            <person name="Schwarz E.M."/>
            <person name="Thomas C.G."/>
            <person name="Felde R.L."/>
            <person name="Korf I.F."/>
            <person name="Cutter A.D."/>
            <person name="Schartner C.M."/>
            <person name="Ralston E.J."/>
            <person name="Meyer B.J."/>
            <person name="Haag E.S."/>
        </authorList>
    </citation>
    <scope>NUCLEOTIDE SEQUENCE [LARGE SCALE GENOMIC DNA]</scope>
    <source>
        <strain evidence="4">JU1422</strain>
    </source>
</reference>
<feature type="domain" description="SPK" evidence="2">
    <location>
        <begin position="7"/>
        <end position="134"/>
    </location>
</feature>
<evidence type="ECO:0000259" key="2">
    <source>
        <dbReference type="SMART" id="SM00583"/>
    </source>
</evidence>
<proteinExistence type="predicted"/>
<evidence type="ECO:0000313" key="4">
    <source>
        <dbReference type="Proteomes" id="UP000230233"/>
    </source>
</evidence>
<accession>A0A2G5TQY7</accession>
<dbReference type="InterPro" id="IPR006570">
    <property type="entry name" value="SPK_dom"/>
</dbReference>
<gene>
    <name evidence="3" type="primary">Cnig_chr_V.g21176</name>
    <name evidence="3" type="ORF">B9Z55_021176</name>
</gene>
<feature type="compositionally biased region" description="Polar residues" evidence="1">
    <location>
        <begin position="276"/>
        <end position="305"/>
    </location>
</feature>
<keyword evidence="4" id="KW-1185">Reference proteome</keyword>
<dbReference type="InterPro" id="IPR053315">
    <property type="entry name" value="Peptidase_C14A"/>
</dbReference>
<dbReference type="SMART" id="SM00583">
    <property type="entry name" value="SPK"/>
    <property type="match status" value="1"/>
</dbReference>
<organism evidence="3 4">
    <name type="scientific">Caenorhabditis nigoni</name>
    <dbReference type="NCBI Taxonomy" id="1611254"/>
    <lineage>
        <taxon>Eukaryota</taxon>
        <taxon>Metazoa</taxon>
        <taxon>Ecdysozoa</taxon>
        <taxon>Nematoda</taxon>
        <taxon>Chromadorea</taxon>
        <taxon>Rhabditida</taxon>
        <taxon>Rhabditina</taxon>
        <taxon>Rhabditomorpha</taxon>
        <taxon>Rhabditoidea</taxon>
        <taxon>Rhabditidae</taxon>
        <taxon>Peloderinae</taxon>
        <taxon>Caenorhabditis</taxon>
    </lineage>
</organism>
<name>A0A2G5TQY7_9PELO</name>
<dbReference type="PANTHER" id="PTHR23362:SF0">
    <property type="entry name" value="CALPONIN-HOMOLOGY (CH) DOMAIN-CONTAINING PROTEIN-RELATED"/>
    <property type="match status" value="1"/>
</dbReference>
<evidence type="ECO:0000313" key="3">
    <source>
        <dbReference type="EMBL" id="PIC29662.1"/>
    </source>
</evidence>
<dbReference type="AlphaFoldDB" id="A0A2G5TQY7"/>
<dbReference type="EMBL" id="PDUG01000005">
    <property type="protein sequence ID" value="PIC29662.1"/>
    <property type="molecule type" value="Genomic_DNA"/>
</dbReference>
<sequence length="448" mass="50556">MPAGPIAVSDVIRFISDRIGDYDKPESLAKWCQKAMKDYSPRSLNCMQASVSNRLKRIEKLDGYSLMEKLQLVFIFSQPVSDGFVQLLKDAKFEISQDNKKRISRFSTEDGSIVRFSDHHRDVKYFNGVLCLNSALQKKANKHRIAREKKQGQQDVEYENSNIDAALIKEQRVENIPVEPKREGIRKEVEKEAVEDIPSEKETKQEVDEDMTVGGDIGQVAFSGRINYEELDAQKFVYPGFPEELKPVTSIRIKKRRHNSTADSGKRVKTEEMSTEAASSDSIATSSNQKTPTTSSNTPMQQSPQEARPAIPTPDEPKISVLALATHIENIAAHYNLENLEKKASLAVEKMNKTGDKTLSIKKLNLSISFMLLCLEENRICDAEDSITLKSLFKQLRSFLIRPLGPRIVHEALESIDQKIREFENKEDGVPPNIISESLTHLLMATGF</sequence>
<feature type="region of interest" description="Disordered" evidence="1">
    <location>
        <begin position="252"/>
        <end position="315"/>
    </location>
</feature>
<dbReference type="Proteomes" id="UP000230233">
    <property type="component" value="Chromosome V"/>
</dbReference>
<comment type="caution">
    <text evidence="3">The sequence shown here is derived from an EMBL/GenBank/DDBJ whole genome shotgun (WGS) entry which is preliminary data.</text>
</comment>